<evidence type="ECO:0000256" key="8">
    <source>
        <dbReference type="PIRNR" id="PIRNR000094"/>
    </source>
</evidence>
<dbReference type="SUPFAM" id="SSF51735">
    <property type="entry name" value="NAD(P)-binding Rossmann-fold domains"/>
    <property type="match status" value="1"/>
</dbReference>
<evidence type="ECO:0000256" key="1">
    <source>
        <dbReference type="ARBA" id="ARBA00005194"/>
    </source>
</evidence>
<dbReference type="GO" id="GO:0006633">
    <property type="term" value="P:fatty acid biosynthetic process"/>
    <property type="evidence" value="ECO:0007669"/>
    <property type="project" value="UniProtKB-UniPathway"/>
</dbReference>
<dbReference type="STRING" id="45070.Lnau_1949"/>
<sequence length="255" mass="27861">MIINLKNKQGLVTGIANEHSIAYGCAEQFGLSNAELAITFLNAKAEPYVRPLALQLKSPIILPCDVRKEEEIIALFTAIEKTWGKLDFLLHSMAFAPKTALDDRLVDCTKEGFLEAMDISCHSLIRLTQYAAPLMKNGGSILTMSYYGSQKVVLNYNLMGVVKAALEASVRYLAYDLGPSNIRVNAISPGPIQTRAASGIPNFYEYIKAGVERSPLHRLVDIKNVGNLAAFLVSDAAMDMTGQVFYVDSGYSIMG</sequence>
<dbReference type="PANTHER" id="PTHR43159">
    <property type="entry name" value="ENOYL-[ACYL-CARRIER-PROTEIN] REDUCTASE"/>
    <property type="match status" value="1"/>
</dbReference>
<evidence type="ECO:0000256" key="6">
    <source>
        <dbReference type="ARBA" id="ARBA00023098"/>
    </source>
</evidence>
<keyword evidence="5 8" id="KW-0560">Oxidoreductase</keyword>
<feature type="binding site" evidence="11">
    <location>
        <position position="163"/>
    </location>
    <ligand>
        <name>NAD(+)</name>
        <dbReference type="ChEBI" id="CHEBI:57540"/>
    </ligand>
</feature>
<keyword evidence="7 8" id="KW-0275">Fatty acid biosynthesis</keyword>
<dbReference type="Gene3D" id="3.40.50.720">
    <property type="entry name" value="NAD(P)-binding Rossmann-like Domain"/>
    <property type="match status" value="1"/>
</dbReference>
<dbReference type="RefSeq" id="WP_083503816.1">
    <property type="nucleotide sequence ID" value="NZ_CAAAIF010000010.1"/>
</dbReference>
<reference evidence="12 13" key="1">
    <citation type="submission" date="2015-11" db="EMBL/GenBank/DDBJ databases">
        <title>Genomic analysis of 38 Legionella species identifies large and diverse effector repertoires.</title>
        <authorList>
            <person name="Burstein D."/>
            <person name="Amaro F."/>
            <person name="Zusman T."/>
            <person name="Lifshitz Z."/>
            <person name="Cohen O."/>
            <person name="Gilbert J.A."/>
            <person name="Pupko T."/>
            <person name="Shuman H.A."/>
            <person name="Segal G."/>
        </authorList>
    </citation>
    <scope>NUCLEOTIDE SEQUENCE [LARGE SCALE GENOMIC DNA]</scope>
    <source>
        <strain evidence="12 13">ATCC 49506</strain>
    </source>
</reference>
<evidence type="ECO:0000256" key="10">
    <source>
        <dbReference type="PIRSR" id="PIRSR000094-2"/>
    </source>
</evidence>
<comment type="caution">
    <text evidence="12">The sequence shown here is derived from an EMBL/GenBank/DDBJ whole genome shotgun (WGS) entry which is preliminary data.</text>
</comment>
<dbReference type="GO" id="GO:0004318">
    <property type="term" value="F:enoyl-[acyl-carrier-protein] reductase (NADH) activity"/>
    <property type="evidence" value="ECO:0007669"/>
    <property type="project" value="UniProtKB-EC"/>
</dbReference>
<accession>A0A0W0WRV9</accession>
<comment type="similarity">
    <text evidence="2 8">Belongs to the short-chain dehydrogenases/reductases (SDR) family. FabI subfamily.</text>
</comment>
<keyword evidence="4" id="KW-0276">Fatty acid metabolism</keyword>
<organism evidence="12 13">
    <name type="scientific">Legionella nautarum</name>
    <dbReference type="NCBI Taxonomy" id="45070"/>
    <lineage>
        <taxon>Bacteria</taxon>
        <taxon>Pseudomonadati</taxon>
        <taxon>Pseudomonadota</taxon>
        <taxon>Gammaproteobacteria</taxon>
        <taxon>Legionellales</taxon>
        <taxon>Legionellaceae</taxon>
        <taxon>Legionella</taxon>
    </lineage>
</organism>
<dbReference type="Proteomes" id="UP000054725">
    <property type="component" value="Unassembled WGS sequence"/>
</dbReference>
<comment type="catalytic activity">
    <reaction evidence="8">
        <text>a 2,3-saturated acyl-[ACP] + NAD(+) = a (2E)-enoyl-[ACP] + NADH + H(+)</text>
        <dbReference type="Rhea" id="RHEA:10240"/>
        <dbReference type="Rhea" id="RHEA-COMP:9925"/>
        <dbReference type="Rhea" id="RHEA-COMP:9926"/>
        <dbReference type="ChEBI" id="CHEBI:15378"/>
        <dbReference type="ChEBI" id="CHEBI:57540"/>
        <dbReference type="ChEBI" id="CHEBI:57945"/>
        <dbReference type="ChEBI" id="CHEBI:78784"/>
        <dbReference type="ChEBI" id="CHEBI:78785"/>
        <dbReference type="EC" id="1.3.1.9"/>
    </reaction>
</comment>
<dbReference type="CDD" id="cd05372">
    <property type="entry name" value="ENR_SDR"/>
    <property type="match status" value="1"/>
</dbReference>
<evidence type="ECO:0000256" key="5">
    <source>
        <dbReference type="ARBA" id="ARBA00023002"/>
    </source>
</evidence>
<dbReference type="PATRIC" id="fig|45070.6.peg.2050"/>
<dbReference type="EC" id="1.3.1.9" evidence="8"/>
<feature type="binding site" evidence="10">
    <location>
        <position position="96"/>
    </location>
    <ligand>
        <name>substrate</name>
    </ligand>
</feature>
<evidence type="ECO:0000313" key="12">
    <source>
        <dbReference type="EMBL" id="KTD35059.1"/>
    </source>
</evidence>
<dbReference type="OrthoDB" id="9803628at2"/>
<dbReference type="NCBIfam" id="NF005717">
    <property type="entry name" value="PRK07533.1"/>
    <property type="match status" value="1"/>
</dbReference>
<evidence type="ECO:0000256" key="2">
    <source>
        <dbReference type="ARBA" id="ARBA00009233"/>
    </source>
</evidence>
<protein>
    <recommendedName>
        <fullName evidence="8">Enoyl-[acyl-carrier-protein] reductase [NADH]</fullName>
        <ecNumber evidence="8">1.3.1.9</ecNumber>
    </recommendedName>
</protein>
<evidence type="ECO:0000313" key="13">
    <source>
        <dbReference type="Proteomes" id="UP000054725"/>
    </source>
</evidence>
<comment type="pathway">
    <text evidence="1">Lipid metabolism; fatty acid biosynthesis.</text>
</comment>
<evidence type="ECO:0000256" key="11">
    <source>
        <dbReference type="PIRSR" id="PIRSR000094-3"/>
    </source>
</evidence>
<dbReference type="Pfam" id="PF13561">
    <property type="entry name" value="adh_short_C2"/>
    <property type="match status" value="1"/>
</dbReference>
<dbReference type="UniPathway" id="UPA00094"/>
<feature type="active site" description="Proton acceptor" evidence="9">
    <location>
        <position position="146"/>
    </location>
</feature>
<evidence type="ECO:0000256" key="3">
    <source>
        <dbReference type="ARBA" id="ARBA00022516"/>
    </source>
</evidence>
<evidence type="ECO:0000256" key="4">
    <source>
        <dbReference type="ARBA" id="ARBA00022832"/>
    </source>
</evidence>
<dbReference type="InterPro" id="IPR002347">
    <property type="entry name" value="SDR_fam"/>
</dbReference>
<feature type="binding site" evidence="11">
    <location>
        <begin position="192"/>
        <end position="196"/>
    </location>
    <ligand>
        <name>NAD(+)</name>
        <dbReference type="ChEBI" id="CHEBI:57540"/>
    </ligand>
</feature>
<dbReference type="EMBL" id="LNYO01000017">
    <property type="protein sequence ID" value="KTD35059.1"/>
    <property type="molecule type" value="Genomic_DNA"/>
</dbReference>
<keyword evidence="8 11" id="KW-0520">NAD</keyword>
<keyword evidence="13" id="KW-1185">Reference proteome</keyword>
<feature type="binding site" evidence="11">
    <location>
        <begin position="20"/>
        <end position="21"/>
    </location>
    <ligand>
        <name>NAD(+)</name>
        <dbReference type="ChEBI" id="CHEBI:57540"/>
    </ligand>
</feature>
<keyword evidence="3 8" id="KW-0444">Lipid biosynthesis</keyword>
<evidence type="ECO:0000256" key="7">
    <source>
        <dbReference type="ARBA" id="ARBA00023160"/>
    </source>
</evidence>
<gene>
    <name evidence="12" type="primary">fabI</name>
    <name evidence="12" type="ORF">Lnau_1949</name>
</gene>
<proteinExistence type="inferred from homology"/>
<name>A0A0W0WRV9_9GAMM</name>
<keyword evidence="6" id="KW-0443">Lipid metabolism</keyword>
<dbReference type="PANTHER" id="PTHR43159:SF2">
    <property type="entry name" value="ENOYL-[ACYL-CARRIER-PROTEIN] REDUCTASE [NADH], CHLOROPLASTIC"/>
    <property type="match status" value="1"/>
</dbReference>
<dbReference type="Gene3D" id="1.10.8.400">
    <property type="entry name" value="Enoyl acyl carrier protein reductase"/>
    <property type="match status" value="1"/>
</dbReference>
<evidence type="ECO:0000256" key="9">
    <source>
        <dbReference type="PIRSR" id="PIRSR000094-1"/>
    </source>
</evidence>
<dbReference type="InterPro" id="IPR014358">
    <property type="entry name" value="Enoyl-ACP_Rdtase_NADH"/>
</dbReference>
<dbReference type="PIRSF" id="PIRSF000094">
    <property type="entry name" value="Enoyl-ACP_rdct"/>
    <property type="match status" value="1"/>
</dbReference>
<dbReference type="AlphaFoldDB" id="A0A0W0WRV9"/>
<dbReference type="PRINTS" id="PR00081">
    <property type="entry name" value="GDHRDH"/>
</dbReference>
<dbReference type="InterPro" id="IPR036291">
    <property type="entry name" value="NAD(P)-bd_dom_sf"/>
</dbReference>
<feature type="binding site" evidence="11">
    <location>
        <position position="14"/>
    </location>
    <ligand>
        <name>NAD(+)</name>
        <dbReference type="ChEBI" id="CHEBI:57540"/>
    </ligand>
</feature>
<feature type="binding site" evidence="11">
    <location>
        <position position="93"/>
    </location>
    <ligand>
        <name>NAD(+)</name>
        <dbReference type="ChEBI" id="CHEBI:57540"/>
    </ligand>
</feature>
<feature type="active site" description="Proton acceptor" evidence="9">
    <location>
        <position position="156"/>
    </location>
</feature>
<feature type="binding site" evidence="11">
    <location>
        <begin position="65"/>
        <end position="66"/>
    </location>
    <ligand>
        <name>NAD(+)</name>
        <dbReference type="ChEBI" id="CHEBI:57540"/>
    </ligand>
</feature>